<proteinExistence type="predicted"/>
<keyword evidence="3" id="KW-1185">Reference proteome</keyword>
<protein>
    <submittedName>
        <fullName evidence="2">Uncharacterized protein</fullName>
    </submittedName>
</protein>
<reference evidence="2 3" key="1">
    <citation type="journal article" date="2017" name="Mol. Plant">
        <title>The Genome of Medicinal Plant Macleaya cordata Provides New Insights into Benzylisoquinoline Alkaloids Metabolism.</title>
        <authorList>
            <person name="Liu X."/>
            <person name="Liu Y."/>
            <person name="Huang P."/>
            <person name="Ma Y."/>
            <person name="Qing Z."/>
            <person name="Tang Q."/>
            <person name="Cao H."/>
            <person name="Cheng P."/>
            <person name="Zheng Y."/>
            <person name="Yuan Z."/>
            <person name="Zhou Y."/>
            <person name="Liu J."/>
            <person name="Tang Z."/>
            <person name="Zhuo Y."/>
            <person name="Zhang Y."/>
            <person name="Yu L."/>
            <person name="Huang J."/>
            <person name="Yang P."/>
            <person name="Peng Q."/>
            <person name="Zhang J."/>
            <person name="Jiang W."/>
            <person name="Zhang Z."/>
            <person name="Lin K."/>
            <person name="Ro D.K."/>
            <person name="Chen X."/>
            <person name="Xiong X."/>
            <person name="Shang Y."/>
            <person name="Huang S."/>
            <person name="Zeng J."/>
        </authorList>
    </citation>
    <scope>NUCLEOTIDE SEQUENCE [LARGE SCALE GENOMIC DNA]</scope>
    <source>
        <strain evidence="3">cv. BLH2017</strain>
        <tissue evidence="2">Root</tissue>
    </source>
</reference>
<sequence length="124" mass="14228">MGIGREPTFDSSWGLIDYLQVMRNMVPKCGWDIRGRVHLFMDHGVRPRKISPKQASQKSFPFQPSHPSQPQPIPNPAQLVDEVPPYCTLDQRLKSQMGTPKTQNKKKRTNVCAKGLFKILKYNH</sequence>
<dbReference type="EMBL" id="MVGT01003541">
    <property type="protein sequence ID" value="OVA03753.1"/>
    <property type="molecule type" value="Genomic_DNA"/>
</dbReference>
<accession>A0A200PZW3</accession>
<organism evidence="2 3">
    <name type="scientific">Macleaya cordata</name>
    <name type="common">Five-seeded plume-poppy</name>
    <name type="synonym">Bocconia cordata</name>
    <dbReference type="NCBI Taxonomy" id="56857"/>
    <lineage>
        <taxon>Eukaryota</taxon>
        <taxon>Viridiplantae</taxon>
        <taxon>Streptophyta</taxon>
        <taxon>Embryophyta</taxon>
        <taxon>Tracheophyta</taxon>
        <taxon>Spermatophyta</taxon>
        <taxon>Magnoliopsida</taxon>
        <taxon>Ranunculales</taxon>
        <taxon>Papaveraceae</taxon>
        <taxon>Papaveroideae</taxon>
        <taxon>Macleaya</taxon>
    </lineage>
</organism>
<dbReference type="InParanoid" id="A0A200PZW3"/>
<name>A0A200PZW3_MACCD</name>
<feature type="compositionally biased region" description="Low complexity" evidence="1">
    <location>
        <begin position="56"/>
        <end position="66"/>
    </location>
</feature>
<gene>
    <name evidence="2" type="ORF">BVC80_8845g7</name>
</gene>
<feature type="region of interest" description="Disordered" evidence="1">
    <location>
        <begin position="48"/>
        <end position="81"/>
    </location>
</feature>
<comment type="caution">
    <text evidence="2">The sequence shown here is derived from an EMBL/GenBank/DDBJ whole genome shotgun (WGS) entry which is preliminary data.</text>
</comment>
<dbReference type="AlphaFoldDB" id="A0A200PZW3"/>
<dbReference type="Proteomes" id="UP000195402">
    <property type="component" value="Unassembled WGS sequence"/>
</dbReference>
<evidence type="ECO:0000256" key="1">
    <source>
        <dbReference type="SAM" id="MobiDB-lite"/>
    </source>
</evidence>
<evidence type="ECO:0000313" key="2">
    <source>
        <dbReference type="EMBL" id="OVA03753.1"/>
    </source>
</evidence>
<evidence type="ECO:0000313" key="3">
    <source>
        <dbReference type="Proteomes" id="UP000195402"/>
    </source>
</evidence>